<organism evidence="5 6">
    <name type="scientific">Antrihabitans cavernicola</name>
    <dbReference type="NCBI Taxonomy" id="2495913"/>
    <lineage>
        <taxon>Bacteria</taxon>
        <taxon>Bacillati</taxon>
        <taxon>Actinomycetota</taxon>
        <taxon>Actinomycetes</taxon>
        <taxon>Mycobacteriales</taxon>
        <taxon>Nocardiaceae</taxon>
        <taxon>Antrihabitans</taxon>
    </lineage>
</organism>
<gene>
    <name evidence="5" type="ORF">FOY51_21765</name>
</gene>
<keyword evidence="2 4" id="KW-0472">Membrane</keyword>
<name>A0A5A7S8Y2_9NOCA</name>
<reference evidence="5 6" key="1">
    <citation type="submission" date="2019-07" db="EMBL/GenBank/DDBJ databases">
        <title>Rhodococcus cavernicolus sp. nov., isolated from a cave.</title>
        <authorList>
            <person name="Lee S.D."/>
        </authorList>
    </citation>
    <scope>NUCLEOTIDE SEQUENCE [LARGE SCALE GENOMIC DNA]</scope>
    <source>
        <strain evidence="5 6">C1-24</strain>
    </source>
</reference>
<evidence type="ECO:0000256" key="1">
    <source>
        <dbReference type="ARBA" id="ARBA00004370"/>
    </source>
</evidence>
<dbReference type="PANTHER" id="PTHR37042">
    <property type="entry name" value="OUTER MEMBRANE PROTEIN RV1973"/>
    <property type="match status" value="1"/>
</dbReference>
<feature type="transmembrane region" description="Helical" evidence="4">
    <location>
        <begin position="116"/>
        <end position="136"/>
    </location>
</feature>
<evidence type="ECO:0000313" key="6">
    <source>
        <dbReference type="Proteomes" id="UP000322244"/>
    </source>
</evidence>
<proteinExistence type="predicted"/>
<evidence type="ECO:0008006" key="7">
    <source>
        <dbReference type="Google" id="ProtNLM"/>
    </source>
</evidence>
<protein>
    <recommendedName>
        <fullName evidence="7">Mce-associated membrane protein</fullName>
    </recommendedName>
</protein>
<keyword evidence="4" id="KW-1133">Transmembrane helix</keyword>
<evidence type="ECO:0000256" key="4">
    <source>
        <dbReference type="SAM" id="Phobius"/>
    </source>
</evidence>
<dbReference type="AlphaFoldDB" id="A0A5A7S8Y2"/>
<comment type="caution">
    <text evidence="5">The sequence shown here is derived from an EMBL/GenBank/DDBJ whole genome shotgun (WGS) entry which is preliminary data.</text>
</comment>
<comment type="subcellular location">
    <subcellularLocation>
        <location evidence="1">Membrane</location>
    </subcellularLocation>
</comment>
<dbReference type="EMBL" id="VLNY01000013">
    <property type="protein sequence ID" value="KAA0020236.1"/>
    <property type="molecule type" value="Genomic_DNA"/>
</dbReference>
<feature type="region of interest" description="Disordered" evidence="3">
    <location>
        <begin position="1"/>
        <end position="108"/>
    </location>
</feature>
<dbReference type="OrthoDB" id="4578017at2"/>
<sequence>MADKSVVEKAVPEKVAETQPVEAAEDKADPVVEKETATPEPTVAESPDEVTAVDTGAVVEDATTDEASAASSKPRRRILPARKPSLKPRVADGESVADDDTASDATPKRSRIGWKLVAALAALAVLLGAFAVVAVFKPGGNVSNAAWVNTAETQEVSSAARSAIETLYTYKYETVDQDFDKARAVLNPSMKDEFNRTADTTKSAVVQTKTATQAEVTDVGIKVLSDDRAELVASMNVSASNDGVVQGSAQGPLSVSMEKVDGKWLLSKIADQ</sequence>
<feature type="compositionally biased region" description="Basic and acidic residues" evidence="3">
    <location>
        <begin position="1"/>
        <end position="16"/>
    </location>
</feature>
<dbReference type="PANTHER" id="PTHR37042:SF4">
    <property type="entry name" value="OUTER MEMBRANE PROTEIN RV1973"/>
    <property type="match status" value="1"/>
</dbReference>
<dbReference type="Proteomes" id="UP000322244">
    <property type="component" value="Unassembled WGS sequence"/>
</dbReference>
<feature type="compositionally biased region" description="Basic and acidic residues" evidence="3">
    <location>
        <begin position="24"/>
        <end position="37"/>
    </location>
</feature>
<feature type="compositionally biased region" description="Basic residues" evidence="3">
    <location>
        <begin position="73"/>
        <end position="86"/>
    </location>
</feature>
<accession>A0A5A7S8Y2</accession>
<keyword evidence="4" id="KW-0812">Transmembrane</keyword>
<evidence type="ECO:0000256" key="3">
    <source>
        <dbReference type="SAM" id="MobiDB-lite"/>
    </source>
</evidence>
<dbReference type="GO" id="GO:0016020">
    <property type="term" value="C:membrane"/>
    <property type="evidence" value="ECO:0007669"/>
    <property type="project" value="UniProtKB-SubCell"/>
</dbReference>
<evidence type="ECO:0000313" key="5">
    <source>
        <dbReference type="EMBL" id="KAA0020236.1"/>
    </source>
</evidence>
<keyword evidence="6" id="KW-1185">Reference proteome</keyword>
<evidence type="ECO:0000256" key="2">
    <source>
        <dbReference type="ARBA" id="ARBA00023136"/>
    </source>
</evidence>